<dbReference type="PATRIC" id="fig|1354337.4.peg.1602"/>
<dbReference type="InterPro" id="IPR043968">
    <property type="entry name" value="SGNH"/>
</dbReference>
<dbReference type="PANTHER" id="PTHR23028">
    <property type="entry name" value="ACETYLTRANSFERASE"/>
    <property type="match status" value="1"/>
</dbReference>
<evidence type="ECO:0000313" key="4">
    <source>
        <dbReference type="EMBL" id="OAT30147.1"/>
    </source>
</evidence>
<keyword evidence="1" id="KW-0812">Transmembrane</keyword>
<protein>
    <submittedName>
        <fullName evidence="4">O-antigen acetylase</fullName>
        <ecNumber evidence="4">2.3.1.-</ecNumber>
    </submittedName>
</protein>
<dbReference type="GO" id="GO:0016020">
    <property type="term" value="C:membrane"/>
    <property type="evidence" value="ECO:0007669"/>
    <property type="project" value="TreeGrafter"/>
</dbReference>
<accession>A0A198FYI7</accession>
<dbReference type="Pfam" id="PF19040">
    <property type="entry name" value="SGNH"/>
    <property type="match status" value="1"/>
</dbReference>
<dbReference type="InterPro" id="IPR002656">
    <property type="entry name" value="Acyl_transf_3_dom"/>
</dbReference>
<gene>
    <name evidence="4" type="ORF">M983_1564</name>
</gene>
<evidence type="ECO:0000256" key="1">
    <source>
        <dbReference type="SAM" id="Phobius"/>
    </source>
</evidence>
<reference evidence="4 5" key="1">
    <citation type="submission" date="2016-04" db="EMBL/GenBank/DDBJ databases">
        <title>ATOL: Assembling a taxonomically balanced genome-scale reconstruction of the evolutionary history of the Enterobacteriaceae.</title>
        <authorList>
            <person name="Plunkett G.III."/>
            <person name="Neeno-Eckwall E.C."/>
            <person name="Glasner J.D."/>
            <person name="Perna N.T."/>
        </authorList>
    </citation>
    <scope>NUCLEOTIDE SEQUENCE [LARGE SCALE GENOMIC DNA]</scope>
    <source>
        <strain evidence="4 5">ATCC 19692</strain>
    </source>
</reference>
<feature type="transmembrane region" description="Helical" evidence="1">
    <location>
        <begin position="36"/>
        <end position="57"/>
    </location>
</feature>
<feature type="transmembrane region" description="Helical" evidence="1">
    <location>
        <begin position="344"/>
        <end position="364"/>
    </location>
</feature>
<feature type="transmembrane region" description="Helical" evidence="1">
    <location>
        <begin position="192"/>
        <end position="212"/>
    </location>
</feature>
<dbReference type="GO" id="GO:0016747">
    <property type="term" value="F:acyltransferase activity, transferring groups other than amino-acyl groups"/>
    <property type="evidence" value="ECO:0007669"/>
    <property type="project" value="InterPro"/>
</dbReference>
<dbReference type="EMBL" id="LXEN01000073">
    <property type="protein sequence ID" value="OAT30147.1"/>
    <property type="molecule type" value="Genomic_DNA"/>
</dbReference>
<dbReference type="PANTHER" id="PTHR23028:SF53">
    <property type="entry name" value="ACYL_TRANSF_3 DOMAIN-CONTAINING PROTEIN"/>
    <property type="match status" value="1"/>
</dbReference>
<dbReference type="AlphaFoldDB" id="A0A198FYI7"/>
<dbReference type="EC" id="2.3.1.-" evidence="4"/>
<evidence type="ECO:0000259" key="2">
    <source>
        <dbReference type="Pfam" id="PF01757"/>
    </source>
</evidence>
<organism evidence="4 5">
    <name type="scientific">Proteus myxofaciens ATCC 19692</name>
    <dbReference type="NCBI Taxonomy" id="1354337"/>
    <lineage>
        <taxon>Bacteria</taxon>
        <taxon>Pseudomonadati</taxon>
        <taxon>Pseudomonadota</taxon>
        <taxon>Gammaproteobacteria</taxon>
        <taxon>Enterobacterales</taxon>
        <taxon>Morganellaceae</taxon>
        <taxon>Proteus</taxon>
    </lineage>
</organism>
<feature type="transmembrane region" description="Helical" evidence="1">
    <location>
        <begin position="78"/>
        <end position="95"/>
    </location>
</feature>
<feature type="transmembrane region" description="Helical" evidence="1">
    <location>
        <begin position="168"/>
        <end position="186"/>
    </location>
</feature>
<dbReference type="GO" id="GO:0009103">
    <property type="term" value="P:lipopolysaccharide biosynthetic process"/>
    <property type="evidence" value="ECO:0007669"/>
    <property type="project" value="TreeGrafter"/>
</dbReference>
<feature type="transmembrane region" description="Helical" evidence="1">
    <location>
        <begin position="12"/>
        <end position="30"/>
    </location>
</feature>
<dbReference type="InterPro" id="IPR050879">
    <property type="entry name" value="Acyltransferase_3"/>
</dbReference>
<keyword evidence="1" id="KW-0472">Membrane</keyword>
<feature type="domain" description="Acyltransferase 3" evidence="2">
    <location>
        <begin position="8"/>
        <end position="328"/>
    </location>
</feature>
<name>A0A198FYI7_9GAMM</name>
<keyword evidence="5" id="KW-1185">Reference proteome</keyword>
<keyword evidence="4" id="KW-0808">Transferase</keyword>
<evidence type="ECO:0000259" key="3">
    <source>
        <dbReference type="Pfam" id="PF19040"/>
    </source>
</evidence>
<evidence type="ECO:0000313" key="5">
    <source>
        <dbReference type="Proteomes" id="UP000094023"/>
    </source>
</evidence>
<feature type="transmembrane region" description="Helical" evidence="1">
    <location>
        <begin position="136"/>
        <end position="156"/>
    </location>
</feature>
<dbReference type="STRING" id="1354337.M983_1564"/>
<dbReference type="RefSeq" id="WP_245684028.1">
    <property type="nucleotide sequence ID" value="NZ_LXEN01000073.1"/>
</dbReference>
<feature type="domain" description="SGNH" evidence="3">
    <location>
        <begin position="403"/>
        <end position="646"/>
    </location>
</feature>
<comment type="caution">
    <text evidence="4">The sequence shown here is derived from an EMBL/GenBank/DDBJ whole genome shotgun (WGS) entry which is preliminary data.</text>
</comment>
<feature type="transmembrane region" description="Helical" evidence="1">
    <location>
        <begin position="245"/>
        <end position="264"/>
    </location>
</feature>
<proteinExistence type="predicted"/>
<dbReference type="Pfam" id="PF01757">
    <property type="entry name" value="Acyl_transf_3"/>
    <property type="match status" value="1"/>
</dbReference>
<keyword evidence="4" id="KW-0012">Acyltransferase</keyword>
<dbReference type="Proteomes" id="UP000094023">
    <property type="component" value="Unassembled WGS sequence"/>
</dbReference>
<feature type="transmembrane region" description="Helical" evidence="1">
    <location>
        <begin position="315"/>
        <end position="332"/>
    </location>
</feature>
<feature type="transmembrane region" description="Helical" evidence="1">
    <location>
        <begin position="221"/>
        <end position="239"/>
    </location>
</feature>
<feature type="transmembrane region" description="Helical" evidence="1">
    <location>
        <begin position="276"/>
        <end position="295"/>
    </location>
</feature>
<keyword evidence="1" id="KW-1133">Transmembrane helix</keyword>
<sequence length="656" mass="76075">MMNMKYRADIDGLRAIAVLLVIFFHIDNHLIPSGFIGVDIFFVISGFLISLIIKTALSQGNFSFCDFYNRRLWRLQPAYLVLLIAVLVLSGIFYLPNDYLDITNSEKYASAFLSNKYFARVTTSYAGQDALFLPLLHTWSLAIEWQWYLFLPIALYGLHKINHKINHFYPIVSITLISIFLMFFYQKDQPKNYYFFSARIFEFMLGVCVAYLPNSIKLNKILNHIISVLALGIILWIAFQPNMMVGYPNINTLYVCICVALIIYTGQQSSIIQRILSLKPIVIIGLLSYSLYLWHWPLFAIARYVGLFETLVQKGIILSATLLLAIFSYRYIERPFRSKRIAFKYSITWLLILPIVGALGLNALNERYHGFGMRLGQNYVNLEQKLNKYSYPNREKCMNFQASDPKKMCHIGAIDSSKKAFLFGDSHANHFWGFMDIIGKDADLDIYAQATSSCITLPNIYLYDWSNHKNDIYHRCYSQTMQYYQRIQQEKFDYVILAHVWNNYASDHVINKIGDVRTVNESRKRIERAMREALDIIVSTGAKPVIIKTINPMPYGFMTCFYENAKLRKDFADNRCNPDSYQPDDNSWFSQLFTQLKIDYPTLIIIDPKDVQCDKTSCLTDIDGVPVYRDVGHITDYASTLFGMMYIKRESNPLKQ</sequence>